<dbReference type="Proteomes" id="UP000815677">
    <property type="component" value="Unassembled WGS sequence"/>
</dbReference>
<gene>
    <name evidence="1" type="ORF">MCHLO_03932</name>
</gene>
<organism evidence="1 2">
    <name type="scientific">Mycena chlorophos</name>
    <name type="common">Agaric fungus</name>
    <name type="synonym">Agaricus chlorophos</name>
    <dbReference type="NCBI Taxonomy" id="658473"/>
    <lineage>
        <taxon>Eukaryota</taxon>
        <taxon>Fungi</taxon>
        <taxon>Dikarya</taxon>
        <taxon>Basidiomycota</taxon>
        <taxon>Agaricomycotina</taxon>
        <taxon>Agaricomycetes</taxon>
        <taxon>Agaricomycetidae</taxon>
        <taxon>Agaricales</taxon>
        <taxon>Marasmiineae</taxon>
        <taxon>Mycenaceae</taxon>
        <taxon>Mycena</taxon>
    </lineage>
</organism>
<name>A0ABQ0L5G1_MYCCL</name>
<accession>A0ABQ0L5G1</accession>
<reference evidence="1" key="1">
    <citation type="submission" date="2014-09" db="EMBL/GenBank/DDBJ databases">
        <title>Genome sequence of the luminous mushroom Mycena chlorophos for searching fungal bioluminescence genes.</title>
        <authorList>
            <person name="Tanaka Y."/>
            <person name="Kasuga D."/>
            <person name="Oba Y."/>
            <person name="Hase S."/>
            <person name="Sato K."/>
            <person name="Oba Y."/>
            <person name="Sakakibara Y."/>
        </authorList>
    </citation>
    <scope>NUCLEOTIDE SEQUENCE</scope>
</reference>
<proteinExistence type="predicted"/>
<evidence type="ECO:0000313" key="2">
    <source>
        <dbReference type="Proteomes" id="UP000815677"/>
    </source>
</evidence>
<protein>
    <submittedName>
        <fullName evidence="1">Uncharacterized protein</fullName>
    </submittedName>
</protein>
<keyword evidence="2" id="KW-1185">Reference proteome</keyword>
<dbReference type="EMBL" id="DF842472">
    <property type="protein sequence ID" value="GAT46400.1"/>
    <property type="molecule type" value="Genomic_DNA"/>
</dbReference>
<sequence length="75" mass="8438">MRLVNRRFPETRRKTVEISAEMDGSDFVEAWSCFAESEDAASIEKYHRPCCVVATPKSEDDTNEGIVSPSTLQRG</sequence>
<evidence type="ECO:0000313" key="1">
    <source>
        <dbReference type="EMBL" id="GAT46400.1"/>
    </source>
</evidence>